<keyword evidence="2" id="KW-1185">Reference proteome</keyword>
<gene>
    <name evidence="1" type="ORF">C4F50_03400</name>
</gene>
<dbReference type="Proteomes" id="UP000640614">
    <property type="component" value="Unassembled WGS sequence"/>
</dbReference>
<reference evidence="1 2" key="1">
    <citation type="submission" date="2018-07" db="EMBL/GenBank/DDBJ databases">
        <title>Genome assembly of strain KB82.</title>
        <authorList>
            <person name="Kukolya J."/>
            <person name="Horvath B."/>
            <person name="Nagy I."/>
            <person name="Toth A."/>
        </authorList>
    </citation>
    <scope>NUCLEOTIDE SEQUENCE [LARGE SCALE GENOMIC DNA]</scope>
    <source>
        <strain evidence="1 2">Kb82</strain>
    </source>
</reference>
<accession>A0ABR9TFB7</accession>
<evidence type="ECO:0000313" key="1">
    <source>
        <dbReference type="EMBL" id="MBE8723981.1"/>
    </source>
</evidence>
<dbReference type="EMBL" id="PRDM01000001">
    <property type="protein sequence ID" value="MBE8723981.1"/>
    <property type="molecule type" value="Genomic_DNA"/>
</dbReference>
<comment type="caution">
    <text evidence="1">The sequence shown here is derived from an EMBL/GenBank/DDBJ whole genome shotgun (WGS) entry which is preliminary data.</text>
</comment>
<evidence type="ECO:0000313" key="2">
    <source>
        <dbReference type="Proteomes" id="UP000640614"/>
    </source>
</evidence>
<name>A0ABR9TFB7_9FLAO</name>
<organism evidence="1 2">
    <name type="scientific">Flavobacterium hungaricum</name>
    <dbReference type="NCBI Taxonomy" id="2082725"/>
    <lineage>
        <taxon>Bacteria</taxon>
        <taxon>Pseudomonadati</taxon>
        <taxon>Bacteroidota</taxon>
        <taxon>Flavobacteriia</taxon>
        <taxon>Flavobacteriales</taxon>
        <taxon>Flavobacteriaceae</taxon>
        <taxon>Flavobacterium</taxon>
    </lineage>
</organism>
<protein>
    <submittedName>
        <fullName evidence="1">Uncharacterized protein</fullName>
    </submittedName>
</protein>
<dbReference type="RefSeq" id="WP_193845008.1">
    <property type="nucleotide sequence ID" value="NZ_PRDM01000001.1"/>
</dbReference>
<sequence>MGTYAHILKSWKNHDPERVFADASTVAFRINTMFDYGNAKSFFEDGTFRHTSIGILDNTKTVSTEDIGFIFNIQGVNMEDINLGLDQEFDNFIPDGNLCSLAYIEKVRDDNTELIFRFAYEYLKLNPDEFFWFEWDYLFSLEELHQLSKKPLDKNWCFKKVNSNSYKPTFKISQEVEDNIEKLSPYGRTVGSWSGSFIKFELNQHNIVALLYKILAITGPPIDLLHTMLNDSITKNQIDGWNNEKPIEEWIDELTIDEENISGELINYKFNIDVIGQKKHSILGGDILLTTSQYPTLQLYLYVGMNINIFSEYIWAGFNEELNQPNKLLLGRDCAAFNRNALTELLKQICNDFGIAEPLDFESENMNGICPTGFKDDCSQFRF</sequence>
<proteinExistence type="predicted"/>